<dbReference type="PANTHER" id="PTHR35804:SF1">
    <property type="entry name" value="LYSINE EXPORTER LYSO"/>
    <property type="match status" value="1"/>
</dbReference>
<evidence type="ECO:0000313" key="4">
    <source>
        <dbReference type="Proteomes" id="UP000094600"/>
    </source>
</evidence>
<keyword evidence="1" id="KW-0472">Membrane</keyword>
<dbReference type="EMBL" id="CP016176">
    <property type="protein sequence ID" value="AOM40707.1"/>
    <property type="molecule type" value="Genomic_DNA"/>
</dbReference>
<feature type="transmembrane region" description="Helical" evidence="1">
    <location>
        <begin position="31"/>
        <end position="51"/>
    </location>
</feature>
<dbReference type="GO" id="GO:0005886">
    <property type="term" value="C:plasma membrane"/>
    <property type="evidence" value="ECO:0007669"/>
    <property type="project" value="TreeGrafter"/>
</dbReference>
<evidence type="ECO:0000256" key="1">
    <source>
        <dbReference type="SAM" id="Phobius"/>
    </source>
</evidence>
<keyword evidence="1" id="KW-1133">Transmembrane helix</keyword>
<dbReference type="EMBL" id="NJAI01000002">
    <property type="protein sequence ID" value="PHM56343.1"/>
    <property type="molecule type" value="Genomic_DNA"/>
</dbReference>
<proteinExistence type="predicted"/>
<dbReference type="OrthoDB" id="5451742at2"/>
<feature type="transmembrane region" description="Helical" evidence="1">
    <location>
        <begin position="103"/>
        <end position="122"/>
    </location>
</feature>
<feature type="transmembrane region" description="Helical" evidence="1">
    <location>
        <begin position="58"/>
        <end position="83"/>
    </location>
</feature>
<evidence type="ECO:0000313" key="3">
    <source>
        <dbReference type="EMBL" id="PHM56343.1"/>
    </source>
</evidence>
<feature type="transmembrane region" description="Helical" evidence="1">
    <location>
        <begin position="170"/>
        <end position="192"/>
    </location>
</feature>
<evidence type="ECO:0000313" key="5">
    <source>
        <dbReference type="Proteomes" id="UP000225433"/>
    </source>
</evidence>
<dbReference type="Proteomes" id="UP000225433">
    <property type="component" value="Unassembled WGS sequence"/>
</dbReference>
<accession>A0A2G0QAU4</accession>
<sequence>MYSGLLIILLPLSLGYLIHLNNKSVLTLVHQLLHAMVYVILILMGVSLAMLENLGSNLLSILLYATTFFLCIFITNILALFLLDKRDPWVVNSHKQEKPPSRLHMAFDSLKLCGALILGFIIGLTEWSWFHFATNASKIALIFLLFLVGIQLRNNGMSLKQTLLNRRGMIIALVVAISSLLGGVVAAFLLGLPTKTGLAIASGYGWYSLSGILLSDAYGPVLGPVLGSTAFFNDLARELASIMLIPILINRYRSTALGLTGATSIDFTLPILQRCGGVGIVPAAIVHGFILSLMTPLFIAFFTQ</sequence>
<keyword evidence="1" id="KW-0812">Transmembrane</keyword>
<dbReference type="Proteomes" id="UP000094600">
    <property type="component" value="Chromosome"/>
</dbReference>
<gene>
    <name evidence="2" type="ORF">A9255_08965</name>
    <name evidence="3" type="ORF">Xhom_01831</name>
</gene>
<dbReference type="GO" id="GO:0015661">
    <property type="term" value="F:L-lysine efflux transmembrane transporter activity"/>
    <property type="evidence" value="ECO:0007669"/>
    <property type="project" value="InterPro"/>
</dbReference>
<reference evidence="3 5" key="2">
    <citation type="journal article" date="2017" name="Nat. Microbiol.">
        <title>Natural product diversity associated with the nematode symbionts Photorhabdus and Xenorhabdus.</title>
        <authorList>
            <person name="Tobias N.J."/>
            <person name="Wolff H."/>
            <person name="Djahanschiri B."/>
            <person name="Grundmann F."/>
            <person name="Kronenwerth M."/>
            <person name="Shi Y.M."/>
            <person name="Simonyi S."/>
            <person name="Grun P."/>
            <person name="Shapiro-Ilan D."/>
            <person name="Pidot S.J."/>
            <person name="Stinear T.P."/>
            <person name="Ebersberger I."/>
            <person name="Bode H.B."/>
        </authorList>
    </citation>
    <scope>NUCLEOTIDE SEQUENCE [LARGE SCALE GENOMIC DNA]</scope>
    <source>
        <strain evidence="3 5">DSM 17903</strain>
    </source>
</reference>
<reference evidence="2 4" key="1">
    <citation type="submission" date="2016-06" db="EMBL/GenBank/DDBJ databases">
        <title>Bacterial characters and pathogenicity of Xenorhabdus hominickii from an entomopathogenic nematode, Steinernema monticolum.</title>
        <authorList>
            <person name="Park Y."/>
            <person name="Kim Y."/>
        </authorList>
    </citation>
    <scope>NUCLEOTIDE SEQUENCE [LARGE SCALE GENOMIC DNA]</scope>
    <source>
        <strain evidence="2 4">ANU1</strain>
    </source>
</reference>
<dbReference type="KEGG" id="xho:A9255_08965"/>
<organism evidence="3 5">
    <name type="scientific">Xenorhabdus hominickii</name>
    <dbReference type="NCBI Taxonomy" id="351679"/>
    <lineage>
        <taxon>Bacteria</taxon>
        <taxon>Pseudomonadati</taxon>
        <taxon>Pseudomonadota</taxon>
        <taxon>Gammaproteobacteria</taxon>
        <taxon>Enterobacterales</taxon>
        <taxon>Morganellaceae</taxon>
        <taxon>Xenorhabdus</taxon>
    </lineage>
</organism>
<dbReference type="InterPro" id="IPR005642">
    <property type="entry name" value="LysO"/>
</dbReference>
<dbReference type="STRING" id="351679.A9255_08965"/>
<dbReference type="RefSeq" id="WP_069316409.1">
    <property type="nucleotide sequence ID" value="NZ_CAWNQJ010000046.1"/>
</dbReference>
<evidence type="ECO:0000313" key="2">
    <source>
        <dbReference type="EMBL" id="AOM40707.1"/>
    </source>
</evidence>
<protein>
    <submittedName>
        <fullName evidence="3">Membrane protein</fullName>
    </submittedName>
</protein>
<feature type="transmembrane region" description="Helical" evidence="1">
    <location>
        <begin position="280"/>
        <end position="302"/>
    </location>
</feature>
<feature type="transmembrane region" description="Helical" evidence="1">
    <location>
        <begin position="129"/>
        <end position="150"/>
    </location>
</feature>
<name>A0A2G0QAU4_XENHO</name>
<dbReference type="PANTHER" id="PTHR35804">
    <property type="entry name" value="LYSINE EXPORTER LYSO"/>
    <property type="match status" value="1"/>
</dbReference>
<dbReference type="Pfam" id="PF03956">
    <property type="entry name" value="Lys_export"/>
    <property type="match status" value="1"/>
</dbReference>
<dbReference type="AlphaFoldDB" id="A0A2G0QAU4"/>
<keyword evidence="4" id="KW-1185">Reference proteome</keyword>